<keyword evidence="2" id="KW-1185">Reference proteome</keyword>
<accession>A0A5N7AHI6</accession>
<sequence length="218" mass="25266">MLDIGEFQNGHSGRRPLLWVYGSLQDFVRETLCGADSLPDDGIKFDKTFSICRMVGIAGFKVELTSNLSDHLRFRDSDKTVKVFHHASFLEAHKQTSMYPSGLVEETLATLALFFPKGDKEIERWYKKQDHADELDENILRCAKIDIGIKEYRYWHDRLVIIKTEFDESRPSTITQWWKDRRDGSQWYPLWVAISLAVLFGLVQSIEGALQVYKAFNP</sequence>
<dbReference type="RefSeq" id="XP_031931560.1">
    <property type="nucleotide sequence ID" value="XM_032065611.1"/>
</dbReference>
<dbReference type="AlphaFoldDB" id="A0A5N7AHI6"/>
<evidence type="ECO:0000313" key="1">
    <source>
        <dbReference type="EMBL" id="KAE8368479.1"/>
    </source>
</evidence>
<dbReference type="OrthoDB" id="5428890at2759"/>
<dbReference type="GeneID" id="43650057"/>
<reference evidence="1 2" key="1">
    <citation type="submission" date="2019-04" db="EMBL/GenBank/DDBJ databases">
        <title>Friends and foes A comparative genomics studyof 23 Aspergillus species from section Flavi.</title>
        <authorList>
            <consortium name="DOE Joint Genome Institute"/>
            <person name="Kjaerbolling I."/>
            <person name="Vesth T."/>
            <person name="Frisvad J.C."/>
            <person name="Nybo J.L."/>
            <person name="Theobald S."/>
            <person name="Kildgaard S."/>
            <person name="Isbrandt T."/>
            <person name="Kuo A."/>
            <person name="Sato A."/>
            <person name="Lyhne E.K."/>
            <person name="Kogle M.E."/>
            <person name="Wiebenga A."/>
            <person name="Kun R.S."/>
            <person name="Lubbers R.J."/>
            <person name="Makela M.R."/>
            <person name="Barry K."/>
            <person name="Chovatia M."/>
            <person name="Clum A."/>
            <person name="Daum C."/>
            <person name="Haridas S."/>
            <person name="He G."/>
            <person name="LaButti K."/>
            <person name="Lipzen A."/>
            <person name="Mondo S."/>
            <person name="Riley R."/>
            <person name="Salamov A."/>
            <person name="Simmons B.A."/>
            <person name="Magnuson J.K."/>
            <person name="Henrissat B."/>
            <person name="Mortensen U.H."/>
            <person name="Larsen T.O."/>
            <person name="Devries R.P."/>
            <person name="Grigoriev I.V."/>
            <person name="Machida M."/>
            <person name="Baker S.E."/>
            <person name="Andersen M.R."/>
        </authorList>
    </citation>
    <scope>NUCLEOTIDE SEQUENCE [LARGE SCALE GENOMIC DNA]</scope>
    <source>
        <strain evidence="1 2">CBS 763.97</strain>
    </source>
</reference>
<evidence type="ECO:0000313" key="2">
    <source>
        <dbReference type="Proteomes" id="UP000326268"/>
    </source>
</evidence>
<proteinExistence type="predicted"/>
<organism evidence="1 2">
    <name type="scientific">Aspergillus caelatus</name>
    <dbReference type="NCBI Taxonomy" id="61420"/>
    <lineage>
        <taxon>Eukaryota</taxon>
        <taxon>Fungi</taxon>
        <taxon>Dikarya</taxon>
        <taxon>Ascomycota</taxon>
        <taxon>Pezizomycotina</taxon>
        <taxon>Eurotiomycetes</taxon>
        <taxon>Eurotiomycetidae</taxon>
        <taxon>Eurotiales</taxon>
        <taxon>Aspergillaceae</taxon>
        <taxon>Aspergillus</taxon>
        <taxon>Aspergillus subgen. Circumdati</taxon>
    </lineage>
</organism>
<dbReference type="EMBL" id="ML737584">
    <property type="protein sequence ID" value="KAE8368479.1"/>
    <property type="molecule type" value="Genomic_DNA"/>
</dbReference>
<name>A0A5N7AHI6_9EURO</name>
<gene>
    <name evidence="1" type="ORF">BDV27DRAFT_122374</name>
</gene>
<dbReference type="Proteomes" id="UP000326268">
    <property type="component" value="Unassembled WGS sequence"/>
</dbReference>
<protein>
    <submittedName>
        <fullName evidence="1">Uncharacterized protein</fullName>
    </submittedName>
</protein>